<evidence type="ECO:0000313" key="11">
    <source>
        <dbReference type="Proteomes" id="UP001177003"/>
    </source>
</evidence>
<keyword evidence="6" id="KW-0833">Ubl conjugation pathway</keyword>
<dbReference type="PANTHER" id="PTHR22937">
    <property type="entry name" value="E3 UBIQUITIN-PROTEIN LIGASE RNF165"/>
    <property type="match status" value="1"/>
</dbReference>
<proteinExistence type="predicted"/>
<dbReference type="Proteomes" id="UP001177003">
    <property type="component" value="Chromosome 0"/>
</dbReference>
<evidence type="ECO:0000256" key="5">
    <source>
        <dbReference type="ARBA" id="ARBA00022771"/>
    </source>
</evidence>
<organism evidence="10 11">
    <name type="scientific">Lactuca saligna</name>
    <name type="common">Willowleaf lettuce</name>
    <dbReference type="NCBI Taxonomy" id="75948"/>
    <lineage>
        <taxon>Eukaryota</taxon>
        <taxon>Viridiplantae</taxon>
        <taxon>Streptophyta</taxon>
        <taxon>Embryophyta</taxon>
        <taxon>Tracheophyta</taxon>
        <taxon>Spermatophyta</taxon>
        <taxon>Magnoliopsida</taxon>
        <taxon>eudicotyledons</taxon>
        <taxon>Gunneridae</taxon>
        <taxon>Pentapetalae</taxon>
        <taxon>asterids</taxon>
        <taxon>campanulids</taxon>
        <taxon>Asterales</taxon>
        <taxon>Asteraceae</taxon>
        <taxon>Cichorioideae</taxon>
        <taxon>Cichorieae</taxon>
        <taxon>Lactucinae</taxon>
        <taxon>Lactuca</taxon>
    </lineage>
</organism>
<evidence type="ECO:0000256" key="3">
    <source>
        <dbReference type="ARBA" id="ARBA00022679"/>
    </source>
</evidence>
<dbReference type="SUPFAM" id="SSF57850">
    <property type="entry name" value="RING/U-box"/>
    <property type="match status" value="1"/>
</dbReference>
<evidence type="ECO:0000256" key="1">
    <source>
        <dbReference type="ARBA" id="ARBA00000900"/>
    </source>
</evidence>
<evidence type="ECO:0000256" key="2">
    <source>
        <dbReference type="ARBA" id="ARBA00012483"/>
    </source>
</evidence>
<feature type="domain" description="RING-type" evidence="9">
    <location>
        <begin position="155"/>
        <end position="196"/>
    </location>
</feature>
<evidence type="ECO:0000256" key="8">
    <source>
        <dbReference type="PROSITE-ProRule" id="PRU00175"/>
    </source>
</evidence>
<evidence type="ECO:0000256" key="6">
    <source>
        <dbReference type="ARBA" id="ARBA00022786"/>
    </source>
</evidence>
<evidence type="ECO:0000259" key="9">
    <source>
        <dbReference type="PROSITE" id="PS50089"/>
    </source>
</evidence>
<dbReference type="InterPro" id="IPR001841">
    <property type="entry name" value="Znf_RING"/>
</dbReference>
<dbReference type="EC" id="2.3.2.27" evidence="2"/>
<dbReference type="InterPro" id="IPR013083">
    <property type="entry name" value="Znf_RING/FYVE/PHD"/>
</dbReference>
<dbReference type="InterPro" id="IPR045191">
    <property type="entry name" value="MBR1/2-like"/>
</dbReference>
<reference evidence="10" key="1">
    <citation type="submission" date="2023-04" db="EMBL/GenBank/DDBJ databases">
        <authorList>
            <person name="Vijverberg K."/>
            <person name="Xiong W."/>
            <person name="Schranz E."/>
        </authorList>
    </citation>
    <scope>NUCLEOTIDE SEQUENCE</scope>
</reference>
<keyword evidence="3" id="KW-0808">Transferase</keyword>
<evidence type="ECO:0000256" key="7">
    <source>
        <dbReference type="ARBA" id="ARBA00022833"/>
    </source>
</evidence>
<dbReference type="SMART" id="SM00184">
    <property type="entry name" value="RING"/>
    <property type="match status" value="1"/>
</dbReference>
<evidence type="ECO:0000256" key="4">
    <source>
        <dbReference type="ARBA" id="ARBA00022723"/>
    </source>
</evidence>
<comment type="catalytic activity">
    <reaction evidence="1">
        <text>S-ubiquitinyl-[E2 ubiquitin-conjugating enzyme]-L-cysteine + [acceptor protein]-L-lysine = [E2 ubiquitin-conjugating enzyme]-L-cysteine + N(6)-ubiquitinyl-[acceptor protein]-L-lysine.</text>
        <dbReference type="EC" id="2.3.2.27"/>
    </reaction>
</comment>
<dbReference type="AlphaFoldDB" id="A0AA35VQ35"/>
<accession>A0AA35VQ35</accession>
<keyword evidence="11" id="KW-1185">Reference proteome</keyword>
<dbReference type="GO" id="GO:0005634">
    <property type="term" value="C:nucleus"/>
    <property type="evidence" value="ECO:0007669"/>
    <property type="project" value="TreeGrafter"/>
</dbReference>
<keyword evidence="5 8" id="KW-0863">Zinc-finger</keyword>
<keyword evidence="7" id="KW-0862">Zinc</keyword>
<sequence length="202" mass="23405">MDVDLDMLTPILLYLDDTPIRAYIFYHIDFVGLEDHSVPDHDTVLRGLQNYHPIHYPYEWLLYENGAVIVNYDDINEYYIRQPQSSSSTATFQTTSERHIYDVDEVSFIQVAIDESFEQAANNVSCSGLTKKLISENLQVTKYCEEEEEEEGELCVVCQVEFESNERVAVLPCKHRYHPRCITQWLVRQNVCPICKGQGLSV</sequence>
<keyword evidence="4" id="KW-0479">Metal-binding</keyword>
<dbReference type="GO" id="GO:0061630">
    <property type="term" value="F:ubiquitin protein ligase activity"/>
    <property type="evidence" value="ECO:0007669"/>
    <property type="project" value="UniProtKB-EC"/>
</dbReference>
<dbReference type="GO" id="GO:0008270">
    <property type="term" value="F:zinc ion binding"/>
    <property type="evidence" value="ECO:0007669"/>
    <property type="project" value="UniProtKB-KW"/>
</dbReference>
<gene>
    <name evidence="10" type="ORF">LSALG_LOCUS4827</name>
</gene>
<dbReference type="Pfam" id="PF13639">
    <property type="entry name" value="zf-RING_2"/>
    <property type="match status" value="1"/>
</dbReference>
<dbReference type="PANTHER" id="PTHR22937:SF222">
    <property type="entry name" value="RING-TYPE E3 UBIQUITIN TRANSFERASE"/>
    <property type="match status" value="1"/>
</dbReference>
<dbReference type="EMBL" id="OX465086">
    <property type="protein sequence ID" value="CAI9264163.1"/>
    <property type="molecule type" value="Genomic_DNA"/>
</dbReference>
<protein>
    <recommendedName>
        <fullName evidence="2">RING-type E3 ubiquitin transferase</fullName>
        <ecNumber evidence="2">2.3.2.27</ecNumber>
    </recommendedName>
</protein>
<evidence type="ECO:0000313" key="10">
    <source>
        <dbReference type="EMBL" id="CAI9264163.1"/>
    </source>
</evidence>
<dbReference type="PROSITE" id="PS50089">
    <property type="entry name" value="ZF_RING_2"/>
    <property type="match status" value="1"/>
</dbReference>
<dbReference type="Gene3D" id="3.30.40.10">
    <property type="entry name" value="Zinc/RING finger domain, C3HC4 (zinc finger)"/>
    <property type="match status" value="1"/>
</dbReference>
<name>A0AA35VQ35_LACSI</name>